<accession>A0A917VF64</accession>
<evidence type="ECO:0000256" key="1">
    <source>
        <dbReference type="ARBA" id="ARBA00022857"/>
    </source>
</evidence>
<dbReference type="PROSITE" id="PS01162">
    <property type="entry name" value="QOR_ZETA_CRYSTAL"/>
    <property type="match status" value="1"/>
</dbReference>
<name>A0A917VF64_9NOCA</name>
<dbReference type="EMBL" id="BMMW01000008">
    <property type="protein sequence ID" value="GGK69444.1"/>
    <property type="molecule type" value="Genomic_DNA"/>
</dbReference>
<reference evidence="4" key="1">
    <citation type="journal article" date="2014" name="Int. J. Syst. Evol. Microbiol.">
        <title>Complete genome sequence of Corynebacterium casei LMG S-19264T (=DSM 44701T), isolated from a smear-ripened cheese.</title>
        <authorList>
            <consortium name="US DOE Joint Genome Institute (JGI-PGF)"/>
            <person name="Walter F."/>
            <person name="Albersmeier A."/>
            <person name="Kalinowski J."/>
            <person name="Ruckert C."/>
        </authorList>
    </citation>
    <scope>NUCLEOTIDE SEQUENCE</scope>
    <source>
        <strain evidence="4">CGMCC 4.7278</strain>
    </source>
</reference>
<evidence type="ECO:0000256" key="2">
    <source>
        <dbReference type="ARBA" id="ARBA00023002"/>
    </source>
</evidence>
<dbReference type="RefSeq" id="WP_188831258.1">
    <property type="nucleotide sequence ID" value="NZ_BMMW01000008.1"/>
</dbReference>
<dbReference type="Gene3D" id="3.40.50.720">
    <property type="entry name" value="NAD(P)-binding Rossmann-like Domain"/>
    <property type="match status" value="1"/>
</dbReference>
<dbReference type="InterPro" id="IPR002364">
    <property type="entry name" value="Quin_OxRdtase/zeta-crystal_CS"/>
</dbReference>
<protein>
    <submittedName>
        <fullName evidence="4">Quinone oxidoreductase</fullName>
    </submittedName>
</protein>
<dbReference type="SUPFAM" id="SSF51735">
    <property type="entry name" value="NAD(P)-binding Rossmann-fold domains"/>
    <property type="match status" value="1"/>
</dbReference>
<dbReference type="PANTHER" id="PTHR48106:SF8">
    <property type="entry name" value="OS02G0805600 PROTEIN"/>
    <property type="match status" value="1"/>
</dbReference>
<dbReference type="Gene3D" id="3.90.180.10">
    <property type="entry name" value="Medium-chain alcohol dehydrogenases, catalytic domain"/>
    <property type="match status" value="1"/>
</dbReference>
<dbReference type="Pfam" id="PF00107">
    <property type="entry name" value="ADH_zinc_N"/>
    <property type="match status" value="1"/>
</dbReference>
<dbReference type="CDD" id="cd05276">
    <property type="entry name" value="p53_inducible_oxidoreductase"/>
    <property type="match status" value="1"/>
</dbReference>
<organism evidence="4 5">
    <name type="scientific">Nocardia camponoti</name>
    <dbReference type="NCBI Taxonomy" id="1616106"/>
    <lineage>
        <taxon>Bacteria</taxon>
        <taxon>Bacillati</taxon>
        <taxon>Actinomycetota</taxon>
        <taxon>Actinomycetes</taxon>
        <taxon>Mycobacteriales</taxon>
        <taxon>Nocardiaceae</taxon>
        <taxon>Nocardia</taxon>
    </lineage>
</organism>
<dbReference type="Pfam" id="PF08240">
    <property type="entry name" value="ADH_N"/>
    <property type="match status" value="1"/>
</dbReference>
<evidence type="ECO:0000313" key="5">
    <source>
        <dbReference type="Proteomes" id="UP000612956"/>
    </source>
</evidence>
<keyword evidence="5" id="KW-1185">Reference proteome</keyword>
<evidence type="ECO:0000259" key="3">
    <source>
        <dbReference type="SMART" id="SM00829"/>
    </source>
</evidence>
<gene>
    <name evidence="4" type="ORF">GCM10011591_46950</name>
</gene>
<sequence>MYAIELDGFGGPDVMRWTEAPDPEVKPGEVLIEVIAAGVNRADIMQREGKYPPPAGASNILGLECSGRIVQLGDGVTDWKVGDPVCALLSGGGYAQRVAVPATQVLPIPPDVDPVAAAGLPEVAATVWSNIVMTAGLKKGQLLLAHGGGGGIGTMAIQVGKQLGARVAVTAGSDEKLAHCRRLGADIGINYKTEDFVAVVAGEGGANVILDNMGAAYLTRNVEALAPHGNLVIIGMQGGATGELNIAALLGKWGSVTATNLRNRPTTGPYSKAEVIASVREHMWPAVAAGDIIPVISAEVPITEAGRGQELLSSPDTFGKVVLTVPE</sequence>
<evidence type="ECO:0000313" key="4">
    <source>
        <dbReference type="EMBL" id="GGK69444.1"/>
    </source>
</evidence>
<reference evidence="4" key="2">
    <citation type="submission" date="2020-09" db="EMBL/GenBank/DDBJ databases">
        <authorList>
            <person name="Sun Q."/>
            <person name="Zhou Y."/>
        </authorList>
    </citation>
    <scope>NUCLEOTIDE SEQUENCE</scope>
    <source>
        <strain evidence="4">CGMCC 4.7278</strain>
    </source>
</reference>
<dbReference type="SMART" id="SM00829">
    <property type="entry name" value="PKS_ER"/>
    <property type="match status" value="1"/>
</dbReference>
<feature type="domain" description="Enoyl reductase (ER)" evidence="3">
    <location>
        <begin position="10"/>
        <end position="323"/>
    </location>
</feature>
<keyword evidence="1" id="KW-0521">NADP</keyword>
<dbReference type="InterPro" id="IPR036291">
    <property type="entry name" value="NAD(P)-bd_dom_sf"/>
</dbReference>
<dbReference type="InterPro" id="IPR011032">
    <property type="entry name" value="GroES-like_sf"/>
</dbReference>
<dbReference type="GO" id="GO:0016651">
    <property type="term" value="F:oxidoreductase activity, acting on NAD(P)H"/>
    <property type="evidence" value="ECO:0007669"/>
    <property type="project" value="TreeGrafter"/>
</dbReference>
<comment type="caution">
    <text evidence="4">The sequence shown here is derived from an EMBL/GenBank/DDBJ whole genome shotgun (WGS) entry which is preliminary data.</text>
</comment>
<dbReference type="PANTHER" id="PTHR48106">
    <property type="entry name" value="QUINONE OXIDOREDUCTASE PIG3-RELATED"/>
    <property type="match status" value="1"/>
</dbReference>
<dbReference type="Proteomes" id="UP000612956">
    <property type="component" value="Unassembled WGS sequence"/>
</dbReference>
<dbReference type="GO" id="GO:0070402">
    <property type="term" value="F:NADPH binding"/>
    <property type="evidence" value="ECO:0007669"/>
    <property type="project" value="TreeGrafter"/>
</dbReference>
<dbReference type="NCBIfam" id="TIGR02824">
    <property type="entry name" value="quinone_pig3"/>
    <property type="match status" value="1"/>
</dbReference>
<dbReference type="AlphaFoldDB" id="A0A917VF64"/>
<dbReference type="InterPro" id="IPR020843">
    <property type="entry name" value="ER"/>
</dbReference>
<proteinExistence type="predicted"/>
<dbReference type="GO" id="GO:0008270">
    <property type="term" value="F:zinc ion binding"/>
    <property type="evidence" value="ECO:0007669"/>
    <property type="project" value="InterPro"/>
</dbReference>
<keyword evidence="2" id="KW-0560">Oxidoreductase</keyword>
<dbReference type="SUPFAM" id="SSF50129">
    <property type="entry name" value="GroES-like"/>
    <property type="match status" value="1"/>
</dbReference>
<dbReference type="InterPro" id="IPR014189">
    <property type="entry name" value="Quinone_OxRdtase_PIG3"/>
</dbReference>
<dbReference type="InterPro" id="IPR013149">
    <property type="entry name" value="ADH-like_C"/>
</dbReference>
<dbReference type="InterPro" id="IPR013154">
    <property type="entry name" value="ADH-like_N"/>
</dbReference>